<sequence>MPWILLCLVSLSLYRRWFDEPEPHRRADYCLSISRLFVSFELGIRDSIVGL</sequence>
<proteinExistence type="predicted"/>
<reference evidence="2" key="1">
    <citation type="submission" date="2014-09" db="EMBL/GenBank/DDBJ databases">
        <authorList>
            <person name="Magalhaes I.L.F."/>
            <person name="Oliveira U."/>
            <person name="Santos F.R."/>
            <person name="Vidigal T.H.D.A."/>
            <person name="Brescovit A.D."/>
            <person name="Santos A.J."/>
        </authorList>
    </citation>
    <scope>NUCLEOTIDE SEQUENCE</scope>
    <source>
        <tissue evidence="2">Shoot tissue taken approximately 20 cm above the soil surface</tissue>
    </source>
</reference>
<dbReference type="AlphaFoldDB" id="A0A0A8XYH9"/>
<name>A0A0A8XYH9_ARUDO</name>
<keyword evidence="1" id="KW-0732">Signal</keyword>
<organism evidence="2">
    <name type="scientific">Arundo donax</name>
    <name type="common">Giant reed</name>
    <name type="synonym">Donax arundinaceus</name>
    <dbReference type="NCBI Taxonomy" id="35708"/>
    <lineage>
        <taxon>Eukaryota</taxon>
        <taxon>Viridiplantae</taxon>
        <taxon>Streptophyta</taxon>
        <taxon>Embryophyta</taxon>
        <taxon>Tracheophyta</taxon>
        <taxon>Spermatophyta</taxon>
        <taxon>Magnoliopsida</taxon>
        <taxon>Liliopsida</taxon>
        <taxon>Poales</taxon>
        <taxon>Poaceae</taxon>
        <taxon>PACMAD clade</taxon>
        <taxon>Arundinoideae</taxon>
        <taxon>Arundineae</taxon>
        <taxon>Arundo</taxon>
    </lineage>
</organism>
<feature type="signal peptide" evidence="1">
    <location>
        <begin position="1"/>
        <end position="19"/>
    </location>
</feature>
<feature type="chain" id="PRO_5002061644" evidence="1">
    <location>
        <begin position="20"/>
        <end position="51"/>
    </location>
</feature>
<reference evidence="2" key="2">
    <citation type="journal article" date="2015" name="Data Brief">
        <title>Shoot transcriptome of the giant reed, Arundo donax.</title>
        <authorList>
            <person name="Barrero R.A."/>
            <person name="Guerrero F.D."/>
            <person name="Moolhuijzen P."/>
            <person name="Goolsby J.A."/>
            <person name="Tidwell J."/>
            <person name="Bellgard S.E."/>
            <person name="Bellgard M.I."/>
        </authorList>
    </citation>
    <scope>NUCLEOTIDE SEQUENCE</scope>
    <source>
        <tissue evidence="2">Shoot tissue taken approximately 20 cm above the soil surface</tissue>
    </source>
</reference>
<protein>
    <submittedName>
        <fullName evidence="2">Uncharacterized protein</fullName>
    </submittedName>
</protein>
<accession>A0A0A8XYH9</accession>
<evidence type="ECO:0000313" key="2">
    <source>
        <dbReference type="EMBL" id="JAD17823.1"/>
    </source>
</evidence>
<dbReference type="EMBL" id="GBRH01280072">
    <property type="protein sequence ID" value="JAD17823.1"/>
    <property type="molecule type" value="Transcribed_RNA"/>
</dbReference>
<evidence type="ECO:0000256" key="1">
    <source>
        <dbReference type="SAM" id="SignalP"/>
    </source>
</evidence>